<gene>
    <name evidence="4" type="ORF">GCM10009831_15530</name>
</gene>
<sequence>MSVAGGSLLDGPYGRALCAAVAEAAAPGTDWWRLTAQQRIDEFGTVRAEQVRSLSEPRILGELSAGVWKAVYWQEPDDDREGLARPDMVATLRPIARALSENPATNWWSDPVDRTGQNIVQLLFDNWMPVDSLGDARPQLRKWRDQIREKMSAGTDNPHWRSTTGRWWTAPVFAGIAWTSRIRETVGPLAPHTTEDHMGWSRARVHPVEVEPSARIREIDSPQEWASLVNEFPLEVTQEKRGDWWRTTGRDGSWWIPDWAEVAEHYDAVHVTVTGYLSTAGRAIDTAQGASVLAGWGPDHTCWLRPDRLRYAGVVEQWHRPRSFAIPENISWLRVPADSADGSVHVRPLSADDDSLVEEATVLNVNWTGQERVTAADVAADPALAHYSALRPDRGDFGLVAEVSGRPVGVVWLLFLDAADPGYGYVADGVPELSVCVWPGYRGRGLGALLLEAVLAAAGDRGLERVSLSVEAGNPARRLYADMGFVDEEGATSETMVIRLRT</sequence>
<dbReference type="Gene3D" id="3.40.630.30">
    <property type="match status" value="1"/>
</dbReference>
<dbReference type="InterPro" id="IPR000182">
    <property type="entry name" value="GNAT_dom"/>
</dbReference>
<name>A0ABN2IKE5_9ACTN</name>
<feature type="domain" description="N-acetyltransferase" evidence="3">
    <location>
        <begin position="360"/>
        <end position="501"/>
    </location>
</feature>
<accession>A0ABN2IKE5</accession>
<keyword evidence="5" id="KW-1185">Reference proteome</keyword>
<dbReference type="Proteomes" id="UP001500383">
    <property type="component" value="Unassembled WGS sequence"/>
</dbReference>
<dbReference type="CDD" id="cd04301">
    <property type="entry name" value="NAT_SF"/>
    <property type="match status" value="1"/>
</dbReference>
<organism evidence="4 5">
    <name type="scientific">Dietzia cercidiphylli</name>
    <dbReference type="NCBI Taxonomy" id="498199"/>
    <lineage>
        <taxon>Bacteria</taxon>
        <taxon>Bacillati</taxon>
        <taxon>Actinomycetota</taxon>
        <taxon>Actinomycetes</taxon>
        <taxon>Mycobacteriales</taxon>
        <taxon>Dietziaceae</taxon>
        <taxon>Dietzia</taxon>
    </lineage>
</organism>
<dbReference type="PANTHER" id="PTHR43420:SF12">
    <property type="entry name" value="N-ACETYLTRANSFERASE DOMAIN-CONTAINING PROTEIN"/>
    <property type="match status" value="1"/>
</dbReference>
<reference evidence="4 5" key="1">
    <citation type="journal article" date="2019" name="Int. J. Syst. Evol. Microbiol.">
        <title>The Global Catalogue of Microorganisms (GCM) 10K type strain sequencing project: providing services to taxonomists for standard genome sequencing and annotation.</title>
        <authorList>
            <consortium name="The Broad Institute Genomics Platform"/>
            <consortium name="The Broad Institute Genome Sequencing Center for Infectious Disease"/>
            <person name="Wu L."/>
            <person name="Ma J."/>
        </authorList>
    </citation>
    <scope>NUCLEOTIDE SEQUENCE [LARGE SCALE GENOMIC DNA]</scope>
    <source>
        <strain evidence="4 5">JCM 16002</strain>
    </source>
</reference>
<dbReference type="RefSeq" id="WP_241730635.1">
    <property type="nucleotide sequence ID" value="NZ_BAAAQG010000007.1"/>
</dbReference>
<proteinExistence type="predicted"/>
<keyword evidence="1" id="KW-0808">Transferase</keyword>
<dbReference type="PROSITE" id="PS51186">
    <property type="entry name" value="GNAT"/>
    <property type="match status" value="1"/>
</dbReference>
<dbReference type="InterPro" id="IPR016181">
    <property type="entry name" value="Acyl_CoA_acyltransferase"/>
</dbReference>
<dbReference type="PANTHER" id="PTHR43420">
    <property type="entry name" value="ACETYLTRANSFERASE"/>
    <property type="match status" value="1"/>
</dbReference>
<evidence type="ECO:0000313" key="4">
    <source>
        <dbReference type="EMBL" id="GAA1706765.1"/>
    </source>
</evidence>
<dbReference type="SUPFAM" id="SSF55729">
    <property type="entry name" value="Acyl-CoA N-acyltransferases (Nat)"/>
    <property type="match status" value="1"/>
</dbReference>
<dbReference type="InterPro" id="IPR050680">
    <property type="entry name" value="YpeA/RimI_acetyltransf"/>
</dbReference>
<dbReference type="EMBL" id="BAAAQG010000007">
    <property type="protein sequence ID" value="GAA1706765.1"/>
    <property type="molecule type" value="Genomic_DNA"/>
</dbReference>
<comment type="caution">
    <text evidence="4">The sequence shown here is derived from an EMBL/GenBank/DDBJ whole genome shotgun (WGS) entry which is preliminary data.</text>
</comment>
<keyword evidence="2" id="KW-0012">Acyltransferase</keyword>
<evidence type="ECO:0000256" key="1">
    <source>
        <dbReference type="ARBA" id="ARBA00022679"/>
    </source>
</evidence>
<evidence type="ECO:0000256" key="2">
    <source>
        <dbReference type="ARBA" id="ARBA00023315"/>
    </source>
</evidence>
<dbReference type="Pfam" id="PF00583">
    <property type="entry name" value="Acetyltransf_1"/>
    <property type="match status" value="1"/>
</dbReference>
<evidence type="ECO:0000313" key="5">
    <source>
        <dbReference type="Proteomes" id="UP001500383"/>
    </source>
</evidence>
<evidence type="ECO:0000259" key="3">
    <source>
        <dbReference type="PROSITE" id="PS51186"/>
    </source>
</evidence>
<protein>
    <recommendedName>
        <fullName evidence="3">N-acetyltransferase domain-containing protein</fullName>
    </recommendedName>
</protein>